<evidence type="ECO:0000256" key="3">
    <source>
        <dbReference type="ARBA" id="ARBA00022448"/>
    </source>
</evidence>
<feature type="transmembrane region" description="Helical" evidence="8">
    <location>
        <begin position="227"/>
        <end position="249"/>
    </location>
</feature>
<dbReference type="Pfam" id="PF03824">
    <property type="entry name" value="NicO"/>
    <property type="match status" value="1"/>
</dbReference>
<evidence type="ECO:0000313" key="10">
    <source>
        <dbReference type="Proteomes" id="UP000622890"/>
    </source>
</evidence>
<comment type="subcellular location">
    <subcellularLocation>
        <location evidence="8">Cell membrane</location>
        <topology evidence="8">Multi-pass membrane protein</topology>
    </subcellularLocation>
    <subcellularLocation>
        <location evidence="1">Endomembrane system</location>
        <topology evidence="1">Multi-pass membrane protein</topology>
    </subcellularLocation>
</comment>
<evidence type="ECO:0000256" key="7">
    <source>
        <dbReference type="ARBA" id="ARBA00023136"/>
    </source>
</evidence>
<dbReference type="PANTHER" id="PTHR31611">
    <property type="entry name" value="HIGH-AFFINITY NICKEL TRANSPORT PROTEIN NIC1"/>
    <property type="match status" value="1"/>
</dbReference>
<evidence type="ECO:0000313" key="9">
    <source>
        <dbReference type="EMBL" id="MBK4735112.1"/>
    </source>
</evidence>
<keyword evidence="10" id="KW-1185">Reference proteome</keyword>
<dbReference type="GO" id="GO:0005886">
    <property type="term" value="C:plasma membrane"/>
    <property type="evidence" value="ECO:0007669"/>
    <property type="project" value="UniProtKB-SubCell"/>
</dbReference>
<name>A0A934ST39_9BURK</name>
<keyword evidence="7 8" id="KW-0472">Membrane</keyword>
<evidence type="ECO:0000256" key="5">
    <source>
        <dbReference type="ARBA" id="ARBA00022692"/>
    </source>
</evidence>
<keyword evidence="5 8" id="KW-0812">Transmembrane</keyword>
<dbReference type="EMBL" id="JAEPBG010000003">
    <property type="protein sequence ID" value="MBK4735112.1"/>
    <property type="molecule type" value="Genomic_DNA"/>
</dbReference>
<feature type="transmembrane region" description="Helical" evidence="8">
    <location>
        <begin position="316"/>
        <end position="333"/>
    </location>
</feature>
<dbReference type="GO" id="GO:0012505">
    <property type="term" value="C:endomembrane system"/>
    <property type="evidence" value="ECO:0007669"/>
    <property type="project" value="UniProtKB-SubCell"/>
</dbReference>
<dbReference type="InterPro" id="IPR011541">
    <property type="entry name" value="Ni/Co_transpt_high_affinity"/>
</dbReference>
<accession>A0A934ST39</accession>
<feature type="transmembrane region" description="Helical" evidence="8">
    <location>
        <begin position="89"/>
        <end position="115"/>
    </location>
</feature>
<reference evidence="9" key="1">
    <citation type="submission" date="2021-01" db="EMBL/GenBank/DDBJ databases">
        <title>Genome sequence of strain Noviherbaspirillum sp. DKR-6.</title>
        <authorList>
            <person name="Chaudhary D.K."/>
        </authorList>
    </citation>
    <scope>NUCLEOTIDE SEQUENCE</scope>
    <source>
        <strain evidence="9">DKR-6</strain>
    </source>
</reference>
<feature type="transmembrane region" description="Helical" evidence="8">
    <location>
        <begin position="25"/>
        <end position="44"/>
    </location>
</feature>
<dbReference type="AlphaFoldDB" id="A0A934ST39"/>
<proteinExistence type="inferred from homology"/>
<comment type="similarity">
    <text evidence="2 8">Belongs to the NiCoT transporter (TC 2.A.52) family.</text>
</comment>
<evidence type="ECO:0000256" key="8">
    <source>
        <dbReference type="RuleBase" id="RU362101"/>
    </source>
</evidence>
<keyword evidence="3 8" id="KW-0813">Transport</keyword>
<gene>
    <name evidence="9" type="ORF">JJB74_10870</name>
</gene>
<dbReference type="Proteomes" id="UP000622890">
    <property type="component" value="Unassembled WGS sequence"/>
</dbReference>
<evidence type="ECO:0000256" key="6">
    <source>
        <dbReference type="ARBA" id="ARBA00022989"/>
    </source>
</evidence>
<comment type="caution">
    <text evidence="9">The sequence shown here is derived from an EMBL/GenBank/DDBJ whole genome shotgun (WGS) entry which is preliminary data.</text>
</comment>
<keyword evidence="4" id="KW-0533">Nickel</keyword>
<evidence type="ECO:0000256" key="4">
    <source>
        <dbReference type="ARBA" id="ARBA00022596"/>
    </source>
</evidence>
<evidence type="ECO:0000256" key="1">
    <source>
        <dbReference type="ARBA" id="ARBA00004127"/>
    </source>
</evidence>
<dbReference type="GO" id="GO:0015099">
    <property type="term" value="F:nickel cation transmembrane transporter activity"/>
    <property type="evidence" value="ECO:0007669"/>
    <property type="project" value="UniProtKB-UniRule"/>
</dbReference>
<dbReference type="InterPro" id="IPR004688">
    <property type="entry name" value="Ni/Co_transpt"/>
</dbReference>
<dbReference type="PANTHER" id="PTHR31611:SF0">
    <property type="entry name" value="HIGH-AFFINITY NICKEL TRANSPORT PROTEIN NIC1"/>
    <property type="match status" value="1"/>
</dbReference>
<feature type="transmembrane region" description="Helical" evidence="8">
    <location>
        <begin position="127"/>
        <end position="155"/>
    </location>
</feature>
<feature type="transmembrane region" description="Helical" evidence="8">
    <location>
        <begin position="269"/>
        <end position="296"/>
    </location>
</feature>
<organism evidence="9 10">
    <name type="scientific">Noviherbaspirillum pedocola</name>
    <dbReference type="NCBI Taxonomy" id="2801341"/>
    <lineage>
        <taxon>Bacteria</taxon>
        <taxon>Pseudomonadati</taxon>
        <taxon>Pseudomonadota</taxon>
        <taxon>Betaproteobacteria</taxon>
        <taxon>Burkholderiales</taxon>
        <taxon>Oxalobacteraceae</taxon>
        <taxon>Noviherbaspirillum</taxon>
    </lineage>
</organism>
<keyword evidence="6 8" id="KW-1133">Transmembrane helix</keyword>
<protein>
    <recommendedName>
        <fullName evidence="8">Nickel/cobalt efflux system</fullName>
    </recommendedName>
</protein>
<evidence type="ECO:0000256" key="2">
    <source>
        <dbReference type="ARBA" id="ARBA00010892"/>
    </source>
</evidence>
<dbReference type="RefSeq" id="WP_200591866.1">
    <property type="nucleotide sequence ID" value="NZ_JAEPBG010000003.1"/>
</dbReference>
<sequence>MSAIGLPASAHLRADMGIDAKLRRMAMFLGAANILVWAWAWFALREEGALLGTAALAYGFGLRHALDADHIAAIDNVTRKLMQDGQRPAAVGFFFALGHSMVVVLAAVLVAYAARSFGSWLPRLQEYGGLLSACISTSFLMLIGLFNVFVLASLYRMHRRIRRGMRVNEEPAAIRGNLLARLCIPLFARIRHSWQMIPLGFLFGLGFETATEVTLLSTSALHAAQGASIATVLLFPALFTVGMLTLDAADGILMLRLYGWALAHPARKLYYNMALTFLSMLLAFVIAALGITGLIGEHWQLEGGIWDAVHVAQQNMLTLGYIIIGVFLLSWIVSRWSDRFKSDNNI</sequence>
<feature type="transmembrane region" description="Helical" evidence="8">
    <location>
        <begin position="199"/>
        <end position="221"/>
    </location>
</feature>